<dbReference type="InterPro" id="IPR005263">
    <property type="entry name" value="DapA"/>
</dbReference>
<dbReference type="RefSeq" id="WP_091829861.1">
    <property type="nucleotide sequence ID" value="NZ_FNZK01000004.1"/>
</dbReference>
<reference evidence="16 17" key="1">
    <citation type="submission" date="2016-10" db="EMBL/GenBank/DDBJ databases">
        <authorList>
            <person name="de Groot N.N."/>
        </authorList>
    </citation>
    <scope>NUCLEOTIDE SEQUENCE [LARGE SCALE GENOMIC DNA]</scope>
    <source>
        <strain evidence="16 17">DSM 2179</strain>
    </source>
</reference>
<feature type="binding site" evidence="15">
    <location>
        <position position="47"/>
    </location>
    <ligand>
        <name>pyruvate</name>
        <dbReference type="ChEBI" id="CHEBI:15361"/>
    </ligand>
</feature>
<evidence type="ECO:0000256" key="3">
    <source>
        <dbReference type="ARBA" id="ARBA00007592"/>
    </source>
</evidence>
<evidence type="ECO:0000256" key="5">
    <source>
        <dbReference type="ARBA" id="ARBA00022490"/>
    </source>
</evidence>
<dbReference type="GO" id="GO:0009089">
    <property type="term" value="P:lysine biosynthetic process via diaminopimelate"/>
    <property type="evidence" value="ECO:0007669"/>
    <property type="project" value="UniProtKB-UniRule"/>
</dbReference>
<comment type="pathway">
    <text evidence="2">Amino-acid biosynthesis; L-lysine biosynthesis via DAP pathway; (S)-tetrahydrodipicolinate from L-aspartate: step 3/4.</text>
</comment>
<feature type="binding site" evidence="15">
    <location>
        <position position="206"/>
    </location>
    <ligand>
        <name>pyruvate</name>
        <dbReference type="ChEBI" id="CHEBI:15361"/>
    </ligand>
</feature>
<dbReference type="PANTHER" id="PTHR12128">
    <property type="entry name" value="DIHYDRODIPICOLINATE SYNTHASE"/>
    <property type="match status" value="1"/>
</dbReference>
<evidence type="ECO:0000313" key="17">
    <source>
        <dbReference type="Proteomes" id="UP000199662"/>
    </source>
</evidence>
<evidence type="ECO:0000256" key="9">
    <source>
        <dbReference type="ARBA" id="ARBA00023239"/>
    </source>
</evidence>
<protein>
    <recommendedName>
        <fullName evidence="4 12">4-hydroxy-tetrahydrodipicolinate synthase</fullName>
        <ecNumber evidence="4 12">4.3.3.7</ecNumber>
    </recommendedName>
</protein>
<evidence type="ECO:0000256" key="2">
    <source>
        <dbReference type="ARBA" id="ARBA00005120"/>
    </source>
</evidence>
<evidence type="ECO:0000256" key="10">
    <source>
        <dbReference type="ARBA" id="ARBA00023270"/>
    </source>
</evidence>
<dbReference type="Proteomes" id="UP000199662">
    <property type="component" value="Unassembled WGS sequence"/>
</dbReference>
<evidence type="ECO:0000256" key="6">
    <source>
        <dbReference type="ARBA" id="ARBA00022605"/>
    </source>
</evidence>
<keyword evidence="6" id="KW-0028">Amino-acid biosynthesis</keyword>
<comment type="similarity">
    <text evidence="3 13">Belongs to the DapA family.</text>
</comment>
<evidence type="ECO:0000256" key="13">
    <source>
        <dbReference type="PIRNR" id="PIRNR001365"/>
    </source>
</evidence>
<sequence>MLEIKGVVPPLITPLDENERLDEKGLRRLIDYVIKGGVHGVFVIGSTGEFYGLSFEDKKRAVEITMDEVNGRIPVYVGASAITTRECIHLAEMAKYYEAAAITVLTPMFITPNEKELYDHFVTIAKAVNIPNVVYNNPERTGVNMSAGLVERLADIENIVAAKDTSGDMTLTSEYIRRTRNKNFSIMAGRDTMILATLVYGGTGCVAGTANVVPKLVVEIYDKFMAGDMQGALDAQFRLSLFRNAYSLGSFPVVPKDALNILGVNVGHPIRPIQHMTEENQTKLRKILVQIGAIEK</sequence>
<dbReference type="PRINTS" id="PR00146">
    <property type="entry name" value="DHPICSNTHASE"/>
</dbReference>
<evidence type="ECO:0000256" key="11">
    <source>
        <dbReference type="ARBA" id="ARBA00047836"/>
    </source>
</evidence>
<evidence type="ECO:0000256" key="1">
    <source>
        <dbReference type="ARBA" id="ARBA00003294"/>
    </source>
</evidence>
<dbReference type="InterPro" id="IPR013785">
    <property type="entry name" value="Aldolase_TIM"/>
</dbReference>
<keyword evidence="5" id="KW-0963">Cytoplasm</keyword>
<dbReference type="Pfam" id="PF00701">
    <property type="entry name" value="DHDPS"/>
    <property type="match status" value="1"/>
</dbReference>
<dbReference type="PANTHER" id="PTHR12128:SF66">
    <property type="entry name" value="4-HYDROXY-2-OXOGLUTARATE ALDOLASE, MITOCHONDRIAL"/>
    <property type="match status" value="1"/>
</dbReference>
<accession>A0A1H6WP17</accession>
<proteinExistence type="inferred from homology"/>
<evidence type="ECO:0000313" key="16">
    <source>
        <dbReference type="EMBL" id="SEJ18628.1"/>
    </source>
</evidence>
<dbReference type="NCBIfam" id="TIGR00674">
    <property type="entry name" value="dapA"/>
    <property type="match status" value="1"/>
</dbReference>
<comment type="catalytic activity">
    <reaction evidence="11">
        <text>L-aspartate 4-semialdehyde + pyruvate = (2S,4S)-4-hydroxy-2,3,4,5-tetrahydrodipicolinate + H2O + H(+)</text>
        <dbReference type="Rhea" id="RHEA:34171"/>
        <dbReference type="ChEBI" id="CHEBI:15361"/>
        <dbReference type="ChEBI" id="CHEBI:15377"/>
        <dbReference type="ChEBI" id="CHEBI:15378"/>
        <dbReference type="ChEBI" id="CHEBI:67139"/>
        <dbReference type="ChEBI" id="CHEBI:537519"/>
        <dbReference type="EC" id="4.3.3.7"/>
    </reaction>
</comment>
<keyword evidence="10" id="KW-0704">Schiff base</keyword>
<dbReference type="CDD" id="cd00408">
    <property type="entry name" value="DHDPS-like"/>
    <property type="match status" value="1"/>
</dbReference>
<dbReference type="AlphaFoldDB" id="A0A1H6WP17"/>
<dbReference type="GO" id="GO:0008840">
    <property type="term" value="F:4-hydroxy-tetrahydrodipicolinate synthase activity"/>
    <property type="evidence" value="ECO:0007669"/>
    <property type="project" value="UniProtKB-UniRule"/>
</dbReference>
<dbReference type="InterPro" id="IPR002220">
    <property type="entry name" value="DapA-like"/>
</dbReference>
<evidence type="ECO:0000256" key="8">
    <source>
        <dbReference type="ARBA" id="ARBA00023154"/>
    </source>
</evidence>
<feature type="active site" description="Schiff-base intermediate with substrate" evidence="14">
    <location>
        <position position="163"/>
    </location>
</feature>
<keyword evidence="17" id="KW-1185">Reference proteome</keyword>
<dbReference type="EC" id="4.3.3.7" evidence="4 12"/>
<dbReference type="GO" id="GO:0019877">
    <property type="term" value="P:diaminopimelate biosynthetic process"/>
    <property type="evidence" value="ECO:0007669"/>
    <property type="project" value="UniProtKB-KW"/>
</dbReference>
<dbReference type="EMBL" id="FNZK01000004">
    <property type="protein sequence ID" value="SEJ18628.1"/>
    <property type="molecule type" value="Genomic_DNA"/>
</dbReference>
<evidence type="ECO:0000256" key="4">
    <source>
        <dbReference type="ARBA" id="ARBA00012086"/>
    </source>
</evidence>
<dbReference type="SUPFAM" id="SSF51569">
    <property type="entry name" value="Aldolase"/>
    <property type="match status" value="1"/>
</dbReference>
<name>A0A1H6WP17_9FIRM</name>
<dbReference type="UniPathway" id="UPA00034">
    <property type="reaction ID" value="UER00017"/>
</dbReference>
<dbReference type="PIRSF" id="PIRSF001365">
    <property type="entry name" value="DHDPS"/>
    <property type="match status" value="1"/>
</dbReference>
<evidence type="ECO:0000256" key="12">
    <source>
        <dbReference type="NCBIfam" id="TIGR00674"/>
    </source>
</evidence>
<keyword evidence="7" id="KW-0220">Diaminopimelate biosynthesis</keyword>
<comment type="function">
    <text evidence="1">Catalyzes the condensation of (S)-aspartate-beta-semialdehyde [(S)-ASA] and pyruvate to 4-hydroxy-tetrahydrodipicolinate (HTPA).</text>
</comment>
<keyword evidence="8" id="KW-0457">Lysine biosynthesis</keyword>
<evidence type="ECO:0000256" key="7">
    <source>
        <dbReference type="ARBA" id="ARBA00022915"/>
    </source>
</evidence>
<keyword evidence="9 13" id="KW-0456">Lyase</keyword>
<dbReference type="STRING" id="84035.SAMN05660742_10486"/>
<organism evidence="16 17">
    <name type="scientific">Propionispira arboris</name>
    <dbReference type="NCBI Taxonomy" id="84035"/>
    <lineage>
        <taxon>Bacteria</taxon>
        <taxon>Bacillati</taxon>
        <taxon>Bacillota</taxon>
        <taxon>Negativicutes</taxon>
        <taxon>Selenomonadales</taxon>
        <taxon>Selenomonadaceae</taxon>
        <taxon>Propionispira</taxon>
    </lineage>
</organism>
<dbReference type="SMART" id="SM01130">
    <property type="entry name" value="DHDPS"/>
    <property type="match status" value="1"/>
</dbReference>
<gene>
    <name evidence="16" type="ORF">SAMN05660742_10486</name>
</gene>
<dbReference type="Gene3D" id="3.20.20.70">
    <property type="entry name" value="Aldolase class I"/>
    <property type="match status" value="1"/>
</dbReference>
<evidence type="ECO:0000256" key="15">
    <source>
        <dbReference type="PIRSR" id="PIRSR001365-2"/>
    </source>
</evidence>
<evidence type="ECO:0000256" key="14">
    <source>
        <dbReference type="PIRSR" id="PIRSR001365-1"/>
    </source>
</evidence>
<feature type="active site" description="Proton donor/acceptor" evidence="14">
    <location>
        <position position="135"/>
    </location>
</feature>